<feature type="non-terminal residue" evidence="1">
    <location>
        <position position="61"/>
    </location>
</feature>
<gene>
    <name evidence="1" type="ORF">CCAP1982_LOCUS8980</name>
</gene>
<reference evidence="1" key="1">
    <citation type="submission" date="2020-11" db="EMBL/GenBank/DDBJ databases">
        <authorList>
            <person name="Whitehead M."/>
        </authorList>
    </citation>
    <scope>NUCLEOTIDE SEQUENCE</scope>
    <source>
        <strain evidence="1">EGII</strain>
    </source>
</reference>
<comment type="caution">
    <text evidence="1">The sequence shown here is derived from an EMBL/GenBank/DDBJ whole genome shotgun (WGS) entry which is preliminary data.</text>
</comment>
<evidence type="ECO:0000313" key="1">
    <source>
        <dbReference type="EMBL" id="CAD7000502.1"/>
    </source>
</evidence>
<name>A0A811UMR9_CERCA</name>
<protein>
    <submittedName>
        <fullName evidence="1">(Mediterranean fruit fly) hypothetical protein</fullName>
    </submittedName>
</protein>
<accession>A0A811UMR9</accession>
<dbReference type="AlphaFoldDB" id="A0A811UMR9"/>
<proteinExistence type="predicted"/>
<dbReference type="Proteomes" id="UP000606786">
    <property type="component" value="Unassembled WGS sequence"/>
</dbReference>
<evidence type="ECO:0000313" key="2">
    <source>
        <dbReference type="Proteomes" id="UP000606786"/>
    </source>
</evidence>
<keyword evidence="2" id="KW-1185">Reference proteome</keyword>
<sequence length="61" mass="6700">MARYYLFGYNHLSGASANKEEEHSNARKHSLGISVTKHGLVSALELLTTMKLRGQSVSHTA</sequence>
<organism evidence="1 2">
    <name type="scientific">Ceratitis capitata</name>
    <name type="common">Mediterranean fruit fly</name>
    <name type="synonym">Tephritis capitata</name>
    <dbReference type="NCBI Taxonomy" id="7213"/>
    <lineage>
        <taxon>Eukaryota</taxon>
        <taxon>Metazoa</taxon>
        <taxon>Ecdysozoa</taxon>
        <taxon>Arthropoda</taxon>
        <taxon>Hexapoda</taxon>
        <taxon>Insecta</taxon>
        <taxon>Pterygota</taxon>
        <taxon>Neoptera</taxon>
        <taxon>Endopterygota</taxon>
        <taxon>Diptera</taxon>
        <taxon>Brachycera</taxon>
        <taxon>Muscomorpha</taxon>
        <taxon>Tephritoidea</taxon>
        <taxon>Tephritidae</taxon>
        <taxon>Ceratitis</taxon>
        <taxon>Ceratitis</taxon>
    </lineage>
</organism>
<dbReference type="EMBL" id="CAJHJT010000012">
    <property type="protein sequence ID" value="CAD7000502.1"/>
    <property type="molecule type" value="Genomic_DNA"/>
</dbReference>